<evidence type="ECO:0000313" key="2">
    <source>
        <dbReference type="Proteomes" id="UP001187192"/>
    </source>
</evidence>
<accession>A0AA88JEJ7</accession>
<evidence type="ECO:0000313" key="1">
    <source>
        <dbReference type="EMBL" id="GMN71209.1"/>
    </source>
</evidence>
<dbReference type="Proteomes" id="UP001187192">
    <property type="component" value="Unassembled WGS sequence"/>
</dbReference>
<gene>
    <name evidence="1" type="ORF">TIFTF001_051802</name>
</gene>
<comment type="caution">
    <text evidence="1">The sequence shown here is derived from an EMBL/GenBank/DDBJ whole genome shotgun (WGS) entry which is preliminary data.</text>
</comment>
<proteinExistence type="predicted"/>
<keyword evidence="2" id="KW-1185">Reference proteome</keyword>
<dbReference type="AlphaFoldDB" id="A0AA88JEJ7"/>
<name>A0AA88JEJ7_FICCA</name>
<organism evidence="1 2">
    <name type="scientific">Ficus carica</name>
    <name type="common">Common fig</name>
    <dbReference type="NCBI Taxonomy" id="3494"/>
    <lineage>
        <taxon>Eukaryota</taxon>
        <taxon>Viridiplantae</taxon>
        <taxon>Streptophyta</taxon>
        <taxon>Embryophyta</taxon>
        <taxon>Tracheophyta</taxon>
        <taxon>Spermatophyta</taxon>
        <taxon>Magnoliopsida</taxon>
        <taxon>eudicotyledons</taxon>
        <taxon>Gunneridae</taxon>
        <taxon>Pentapetalae</taxon>
        <taxon>rosids</taxon>
        <taxon>fabids</taxon>
        <taxon>Rosales</taxon>
        <taxon>Moraceae</taxon>
        <taxon>Ficeae</taxon>
        <taxon>Ficus</taxon>
    </lineage>
</organism>
<reference evidence="1" key="1">
    <citation type="submission" date="2023-07" db="EMBL/GenBank/DDBJ databases">
        <title>draft genome sequence of fig (Ficus carica).</title>
        <authorList>
            <person name="Takahashi T."/>
            <person name="Nishimura K."/>
        </authorList>
    </citation>
    <scope>NUCLEOTIDE SEQUENCE</scope>
</reference>
<sequence>MNKYKGGRFGRTGRDSKKQFCIGISLREQSVLKCCRNAAAFLKKSGELSVLKCCRNAAAFLKKKSAGMLQHF</sequence>
<dbReference type="EMBL" id="BTGU01010012">
    <property type="protein sequence ID" value="GMN71209.1"/>
    <property type="molecule type" value="Genomic_DNA"/>
</dbReference>
<protein>
    <submittedName>
        <fullName evidence="1">Uncharacterized protein</fullName>
    </submittedName>
</protein>